<protein>
    <submittedName>
        <fullName evidence="1">Uncharacterized protein</fullName>
    </submittedName>
</protein>
<comment type="caution">
    <text evidence="1">The sequence shown here is derived from an EMBL/GenBank/DDBJ whole genome shotgun (WGS) entry which is preliminary data.</text>
</comment>
<dbReference type="Proteomes" id="UP001311915">
    <property type="component" value="Unassembled WGS sequence"/>
</dbReference>
<accession>A0AAV9L8D1</accession>
<reference evidence="1 2" key="1">
    <citation type="submission" date="2023-10" db="EMBL/GenBank/DDBJ databases">
        <title>Genome-Wide Identification Analysis in wild type Solanum Pinnatisectum Reveals Some Genes Defensing Phytophthora Infestans.</title>
        <authorList>
            <person name="Sun C."/>
        </authorList>
    </citation>
    <scope>NUCLEOTIDE SEQUENCE [LARGE SCALE GENOMIC DNA]</scope>
    <source>
        <strain evidence="1">LQN</strain>
        <tissue evidence="1">Leaf</tissue>
    </source>
</reference>
<proteinExistence type="predicted"/>
<sequence length="209" mass="24289">MCLYLLINMHMFRKCSTRAPPLHHQQIWQDLHIGRVKGIGKMIDDVYHLKSRRSIQHSVATCIATINNDIWHKRLGHVALKIVISFLIWLTNCFFASRDMYFVKNIFSFQSSSSLEIDHYQQMHKIDKCVVDVDLFVVIRNKSIEVPMSLPMPHPLVDSIVQETLTIVIEHVVETSPSAETGRRSIRVVKPPTWLHDFVYKPVKQPTSF</sequence>
<organism evidence="1 2">
    <name type="scientific">Solanum pinnatisectum</name>
    <name type="common">tansyleaf nightshade</name>
    <dbReference type="NCBI Taxonomy" id="50273"/>
    <lineage>
        <taxon>Eukaryota</taxon>
        <taxon>Viridiplantae</taxon>
        <taxon>Streptophyta</taxon>
        <taxon>Embryophyta</taxon>
        <taxon>Tracheophyta</taxon>
        <taxon>Spermatophyta</taxon>
        <taxon>Magnoliopsida</taxon>
        <taxon>eudicotyledons</taxon>
        <taxon>Gunneridae</taxon>
        <taxon>Pentapetalae</taxon>
        <taxon>asterids</taxon>
        <taxon>lamiids</taxon>
        <taxon>Solanales</taxon>
        <taxon>Solanaceae</taxon>
        <taxon>Solanoideae</taxon>
        <taxon>Solaneae</taxon>
        <taxon>Solanum</taxon>
    </lineage>
</organism>
<keyword evidence="2" id="KW-1185">Reference proteome</keyword>
<dbReference type="EMBL" id="JAWPEI010000007">
    <property type="protein sequence ID" value="KAK4721854.1"/>
    <property type="molecule type" value="Genomic_DNA"/>
</dbReference>
<evidence type="ECO:0000313" key="1">
    <source>
        <dbReference type="EMBL" id="KAK4721854.1"/>
    </source>
</evidence>
<gene>
    <name evidence="1" type="ORF">R3W88_012087</name>
</gene>
<evidence type="ECO:0000313" key="2">
    <source>
        <dbReference type="Proteomes" id="UP001311915"/>
    </source>
</evidence>
<dbReference type="AlphaFoldDB" id="A0AAV9L8D1"/>
<name>A0AAV9L8D1_9SOLN</name>